<dbReference type="GO" id="GO:0034213">
    <property type="term" value="P:quinolinate catabolic process"/>
    <property type="evidence" value="ECO:0007669"/>
    <property type="project" value="TreeGrafter"/>
</dbReference>
<proteinExistence type="inferred from homology"/>
<evidence type="ECO:0000256" key="10">
    <source>
        <dbReference type="ARBA" id="ARBA00033102"/>
    </source>
</evidence>
<feature type="region of interest" description="Disordered" evidence="13">
    <location>
        <begin position="264"/>
        <end position="287"/>
    </location>
</feature>
<comment type="function">
    <text evidence="1 12">Involved in the catabolism of quinolinic acid (QA).</text>
</comment>
<evidence type="ECO:0000256" key="3">
    <source>
        <dbReference type="ARBA" id="ARBA00009400"/>
    </source>
</evidence>
<dbReference type="PANTHER" id="PTHR32179">
    <property type="entry name" value="NICOTINATE-NUCLEOTIDE PYROPHOSPHORYLASE [CARBOXYLATING]"/>
    <property type="match status" value="1"/>
</dbReference>
<dbReference type="InterPro" id="IPR036068">
    <property type="entry name" value="Nicotinate_pribotase-like_C"/>
</dbReference>
<reference evidence="16" key="1">
    <citation type="submission" date="2023-01" db="EMBL/GenBank/DDBJ databases">
        <title>Metagenome sequencing of chrysophaentin producing Chrysophaeum taylorii.</title>
        <authorList>
            <person name="Davison J."/>
            <person name="Bewley C."/>
        </authorList>
    </citation>
    <scope>NUCLEOTIDE SEQUENCE</scope>
    <source>
        <strain evidence="16">NIES-1699</strain>
    </source>
</reference>
<evidence type="ECO:0000313" key="16">
    <source>
        <dbReference type="EMBL" id="KAJ8599724.1"/>
    </source>
</evidence>
<dbReference type="CDD" id="cd01572">
    <property type="entry name" value="QPRTase"/>
    <property type="match status" value="1"/>
</dbReference>
<dbReference type="InterPro" id="IPR013785">
    <property type="entry name" value="Aldolase_TIM"/>
</dbReference>
<dbReference type="EMBL" id="JAQMWT010000547">
    <property type="protein sequence ID" value="KAJ8599724.1"/>
    <property type="molecule type" value="Genomic_DNA"/>
</dbReference>
<dbReference type="PANTHER" id="PTHR32179:SF3">
    <property type="entry name" value="NICOTINATE-NUCLEOTIDE PYROPHOSPHORYLASE [CARBOXYLATING]"/>
    <property type="match status" value="1"/>
</dbReference>
<dbReference type="Gene3D" id="3.90.1170.20">
    <property type="entry name" value="Quinolinate phosphoribosyl transferase, N-terminal domain"/>
    <property type="match status" value="1"/>
</dbReference>
<dbReference type="SUPFAM" id="SSF51690">
    <property type="entry name" value="Nicotinate/Quinolinate PRTase C-terminal domain-like"/>
    <property type="match status" value="1"/>
</dbReference>
<dbReference type="GO" id="GO:0004514">
    <property type="term" value="F:nicotinate-nucleotide diphosphorylase (carboxylating) activity"/>
    <property type="evidence" value="ECO:0007669"/>
    <property type="project" value="UniProtKB-EC"/>
</dbReference>
<dbReference type="FunFam" id="3.20.20.70:FF:000090">
    <property type="entry name" value="Nicotinate-nucleotide pyrophosphorylase [carboxylating]"/>
    <property type="match status" value="1"/>
</dbReference>
<evidence type="ECO:0000256" key="11">
    <source>
        <dbReference type="ARBA" id="ARBA00047445"/>
    </source>
</evidence>
<dbReference type="Pfam" id="PF02749">
    <property type="entry name" value="QRPTase_N"/>
    <property type="match status" value="1"/>
</dbReference>
<accession>A0AAD7U8D0</accession>
<comment type="similarity">
    <text evidence="3 12">Belongs to the NadC/ModD family.</text>
</comment>
<evidence type="ECO:0000256" key="13">
    <source>
        <dbReference type="SAM" id="MobiDB-lite"/>
    </source>
</evidence>
<evidence type="ECO:0000256" key="5">
    <source>
        <dbReference type="ARBA" id="ARBA00011944"/>
    </source>
</evidence>
<dbReference type="SUPFAM" id="SSF54675">
    <property type="entry name" value="Nicotinate/Quinolinate PRTase N-terminal domain-like"/>
    <property type="match status" value="1"/>
</dbReference>
<keyword evidence="7 12" id="KW-0662">Pyridine nucleotide biosynthesis</keyword>
<dbReference type="Pfam" id="PF01729">
    <property type="entry name" value="QRPTase_C"/>
    <property type="match status" value="1"/>
</dbReference>
<gene>
    <name evidence="16" type="ORF">CTAYLR_010211</name>
</gene>
<comment type="caution">
    <text evidence="16">The sequence shown here is derived from an EMBL/GenBank/DDBJ whole genome shotgun (WGS) entry which is preliminary data.</text>
</comment>
<name>A0AAD7U8D0_9STRA</name>
<comment type="pathway">
    <text evidence="2 12">Cofactor biosynthesis; NAD(+) biosynthesis; nicotinate D-ribonucleotide from quinolinate: step 1/1.</text>
</comment>
<evidence type="ECO:0000256" key="6">
    <source>
        <dbReference type="ARBA" id="ARBA00020990"/>
    </source>
</evidence>
<sequence>MEAALPPHWKSEVAKWVADDAPSLDVGGFVVGDGPTTATLFAKSEGVLAGVPFFNWVFEGLGCEVTWTVQEGEWLPGGGKRAIGTVRGPARRVLLGERTALNALSRASGVATESRRCVEKARKRGWHGAVAGTRKTTPGFRIVEKYALMVGGAATHRLDLSQMVMLKDNHVWAAGSIKGACEAAKKAAGFSAKLEVECRDLAEAMEACEAGADVVMLDNYETPEALKEDAAALKREYPHVLVEASGGITFATMDAYFAATSHASPRARCPGRPASTFQPKKTTTTAW</sequence>
<dbReference type="InterPro" id="IPR037128">
    <property type="entry name" value="Quinolinate_PRibosylTase_N_sf"/>
</dbReference>
<feature type="domain" description="Quinolinate phosphoribosyl transferase C-terminal" evidence="14">
    <location>
        <begin position="110"/>
        <end position="257"/>
    </location>
</feature>
<dbReference type="GO" id="GO:0009435">
    <property type="term" value="P:NAD+ biosynthetic process"/>
    <property type="evidence" value="ECO:0007669"/>
    <property type="project" value="InterPro"/>
</dbReference>
<evidence type="ECO:0000259" key="14">
    <source>
        <dbReference type="Pfam" id="PF01729"/>
    </source>
</evidence>
<evidence type="ECO:0000256" key="7">
    <source>
        <dbReference type="ARBA" id="ARBA00022642"/>
    </source>
</evidence>
<dbReference type="Proteomes" id="UP001230188">
    <property type="component" value="Unassembled WGS sequence"/>
</dbReference>
<dbReference type="InterPro" id="IPR022412">
    <property type="entry name" value="Quinolinate_PRibosylTrfase_N"/>
</dbReference>
<dbReference type="NCBIfam" id="TIGR00078">
    <property type="entry name" value="nadC"/>
    <property type="match status" value="1"/>
</dbReference>
<dbReference type="GO" id="GO:0005737">
    <property type="term" value="C:cytoplasm"/>
    <property type="evidence" value="ECO:0007669"/>
    <property type="project" value="TreeGrafter"/>
</dbReference>
<evidence type="ECO:0000256" key="2">
    <source>
        <dbReference type="ARBA" id="ARBA00004893"/>
    </source>
</evidence>
<comment type="catalytic activity">
    <reaction evidence="11 12">
        <text>nicotinate beta-D-ribonucleotide + CO2 + diphosphate = quinolinate + 5-phospho-alpha-D-ribose 1-diphosphate + 2 H(+)</text>
        <dbReference type="Rhea" id="RHEA:12733"/>
        <dbReference type="ChEBI" id="CHEBI:15378"/>
        <dbReference type="ChEBI" id="CHEBI:16526"/>
        <dbReference type="ChEBI" id="CHEBI:29959"/>
        <dbReference type="ChEBI" id="CHEBI:33019"/>
        <dbReference type="ChEBI" id="CHEBI:57502"/>
        <dbReference type="ChEBI" id="CHEBI:58017"/>
        <dbReference type="EC" id="2.4.2.19"/>
    </reaction>
</comment>
<evidence type="ECO:0000256" key="9">
    <source>
        <dbReference type="ARBA" id="ARBA00022679"/>
    </source>
</evidence>
<evidence type="ECO:0000256" key="1">
    <source>
        <dbReference type="ARBA" id="ARBA00003237"/>
    </source>
</evidence>
<dbReference type="AlphaFoldDB" id="A0AAD7U8D0"/>
<keyword evidence="17" id="KW-1185">Reference proteome</keyword>
<evidence type="ECO:0000256" key="8">
    <source>
        <dbReference type="ARBA" id="ARBA00022676"/>
    </source>
</evidence>
<feature type="domain" description="Quinolinate phosphoribosyl transferase N-terminal" evidence="15">
    <location>
        <begin position="32"/>
        <end position="108"/>
    </location>
</feature>
<evidence type="ECO:0000259" key="15">
    <source>
        <dbReference type="Pfam" id="PF02749"/>
    </source>
</evidence>
<keyword evidence="9 12" id="KW-0808">Transferase</keyword>
<dbReference type="InterPro" id="IPR027277">
    <property type="entry name" value="NadC/ModD"/>
</dbReference>
<dbReference type="Gene3D" id="3.20.20.70">
    <property type="entry name" value="Aldolase class I"/>
    <property type="match status" value="1"/>
</dbReference>
<keyword evidence="8 12" id="KW-0328">Glycosyltransferase</keyword>
<organism evidence="16 17">
    <name type="scientific">Chrysophaeum taylorii</name>
    <dbReference type="NCBI Taxonomy" id="2483200"/>
    <lineage>
        <taxon>Eukaryota</taxon>
        <taxon>Sar</taxon>
        <taxon>Stramenopiles</taxon>
        <taxon>Ochrophyta</taxon>
        <taxon>Pelagophyceae</taxon>
        <taxon>Pelagomonadales</taxon>
        <taxon>Pelagomonadaceae</taxon>
        <taxon>Chrysophaeum</taxon>
    </lineage>
</organism>
<dbReference type="InterPro" id="IPR002638">
    <property type="entry name" value="Quinolinate_PRibosylTrfase_C"/>
</dbReference>
<evidence type="ECO:0000256" key="4">
    <source>
        <dbReference type="ARBA" id="ARBA00011218"/>
    </source>
</evidence>
<dbReference type="InterPro" id="IPR004393">
    <property type="entry name" value="NadC"/>
</dbReference>
<dbReference type="PIRSF" id="PIRSF006250">
    <property type="entry name" value="NadC_ModD"/>
    <property type="match status" value="1"/>
</dbReference>
<evidence type="ECO:0000256" key="12">
    <source>
        <dbReference type="PIRNR" id="PIRNR006250"/>
    </source>
</evidence>
<evidence type="ECO:0000313" key="17">
    <source>
        <dbReference type="Proteomes" id="UP001230188"/>
    </source>
</evidence>
<comment type="subunit">
    <text evidence="4 12">Hexamer formed by 3 homodimers.</text>
</comment>
<feature type="compositionally biased region" description="Polar residues" evidence="13">
    <location>
        <begin position="275"/>
        <end position="287"/>
    </location>
</feature>
<protein>
    <recommendedName>
        <fullName evidence="6 12">Nicotinate-nucleotide pyrophosphorylase [carboxylating]</fullName>
        <ecNumber evidence="5 12">2.4.2.19</ecNumber>
    </recommendedName>
    <alternativeName>
        <fullName evidence="10 12">Quinolinate phosphoribosyltransferase [decarboxylating]</fullName>
    </alternativeName>
</protein>
<dbReference type="EC" id="2.4.2.19" evidence="5 12"/>